<keyword evidence="5" id="KW-1185">Reference proteome</keyword>
<feature type="transmembrane region" description="Helical" evidence="1">
    <location>
        <begin position="38"/>
        <end position="55"/>
    </location>
</feature>
<name>A0AAD1CBH6_RICJA</name>
<organism evidence="3 4">
    <name type="scientific">Rickettsia japonica</name>
    <dbReference type="NCBI Taxonomy" id="35790"/>
    <lineage>
        <taxon>Bacteria</taxon>
        <taxon>Pseudomonadati</taxon>
        <taxon>Pseudomonadota</taxon>
        <taxon>Alphaproteobacteria</taxon>
        <taxon>Rickettsiales</taxon>
        <taxon>Rickettsiaceae</taxon>
        <taxon>Rickettsieae</taxon>
        <taxon>Rickettsia</taxon>
        <taxon>spotted fever group</taxon>
    </lineage>
</organism>
<dbReference type="EMBL" id="AP017602">
    <property type="protein sequence ID" value="BAW83048.1"/>
    <property type="molecule type" value="Genomic_DNA"/>
</dbReference>
<reference evidence="3 4" key="1">
    <citation type="journal article" date="2017" name="Genome Biol. Evol.">
        <title>Extremely Low Genomic Diversity of Rickettsia japonica Distributed in Japan.</title>
        <authorList>
            <person name="Akter A."/>
            <person name="Ooka T."/>
            <person name="Gotoh Y."/>
            <person name="Yamamoto S."/>
            <person name="Fujita H."/>
            <person name="Terasoma F."/>
            <person name="Kida K."/>
            <person name="Taira M."/>
            <person name="Nakadouzono F."/>
            <person name="Gokuden M."/>
            <person name="Hirano M."/>
            <person name="Miyashiro M."/>
            <person name="Inari K."/>
            <person name="Shimazu Y."/>
            <person name="Tabara K."/>
            <person name="Toyoda A."/>
            <person name="Yoshimura D."/>
            <person name="Itoh T."/>
            <person name="Kitano T."/>
            <person name="Sato M.P."/>
            <person name="Katsura K."/>
            <person name="Mondal S.I."/>
            <person name="Ogura Y."/>
            <person name="Ando S."/>
            <person name="Hayashi T."/>
        </authorList>
    </citation>
    <scope>NUCLEOTIDE SEQUENCE [LARGE SCALE GENOMIC DNA]</scope>
    <source>
        <strain evidence="3 4">YH_M</strain>
    </source>
</reference>
<reference evidence="2 5" key="2">
    <citation type="submission" date="2018-08" db="EMBL/GenBank/DDBJ databases">
        <title>Complete genomic DNA sequence of Rickettsia japonica in China.</title>
        <authorList>
            <person name="Lu Q."/>
            <person name="Li C."/>
        </authorList>
    </citation>
    <scope>NUCLEOTIDE SEQUENCE [LARGE SCALE GENOMIC DNA]</scope>
    <source>
        <strain evidence="2 5">LA4/2015</strain>
    </source>
</reference>
<accession>A0AAD1CBH6</accession>
<dbReference type="Proteomes" id="UP000258667">
    <property type="component" value="Chromosome"/>
</dbReference>
<dbReference type="Proteomes" id="UP000217846">
    <property type="component" value="Chromosome"/>
</dbReference>
<dbReference type="EMBL" id="CP032049">
    <property type="protein sequence ID" value="AXU06766.1"/>
    <property type="molecule type" value="Genomic_DNA"/>
</dbReference>
<sequence>MPLIVAPASNNVFTAFKLPYIIATSRATSKLAFLDKRYFAISFLFFKFAALNGVLKRYSVLTSKPYISTNFLITASLFSFIALKKICL</sequence>
<dbReference type="AlphaFoldDB" id="A0AAD1CBH6"/>
<evidence type="ECO:0000256" key="1">
    <source>
        <dbReference type="SAM" id="Phobius"/>
    </source>
</evidence>
<proteinExistence type="predicted"/>
<feature type="transmembrane region" description="Helical" evidence="1">
    <location>
        <begin position="67"/>
        <end position="83"/>
    </location>
</feature>
<keyword evidence="1" id="KW-1133">Transmembrane helix</keyword>
<gene>
    <name evidence="2" type="ORF">D0Z68_05470</name>
    <name evidence="3" type="ORF">RJYHM_0829</name>
</gene>
<keyword evidence="1" id="KW-0812">Transmembrane</keyword>
<evidence type="ECO:0000313" key="5">
    <source>
        <dbReference type="Proteomes" id="UP000258667"/>
    </source>
</evidence>
<evidence type="ECO:0000313" key="4">
    <source>
        <dbReference type="Proteomes" id="UP000217846"/>
    </source>
</evidence>
<evidence type="ECO:0000313" key="2">
    <source>
        <dbReference type="EMBL" id="AXU06766.1"/>
    </source>
</evidence>
<keyword evidence="1" id="KW-0472">Membrane</keyword>
<protein>
    <submittedName>
        <fullName evidence="3">Uncharacterized protein</fullName>
    </submittedName>
</protein>
<evidence type="ECO:0000313" key="3">
    <source>
        <dbReference type="EMBL" id="BAW83048.1"/>
    </source>
</evidence>